<protein>
    <submittedName>
        <fullName evidence="5">Uncharacterized protein</fullName>
    </submittedName>
</protein>
<dbReference type="GO" id="GO:0035312">
    <property type="term" value="F:5'-3' DNA exonuclease activity"/>
    <property type="evidence" value="ECO:0007669"/>
    <property type="project" value="TreeGrafter"/>
</dbReference>
<dbReference type="STRING" id="41688.A0A2N3NKY4"/>
<organism evidence="5 6">
    <name type="scientific">Lomentospora prolificans</name>
    <dbReference type="NCBI Taxonomy" id="41688"/>
    <lineage>
        <taxon>Eukaryota</taxon>
        <taxon>Fungi</taxon>
        <taxon>Dikarya</taxon>
        <taxon>Ascomycota</taxon>
        <taxon>Pezizomycotina</taxon>
        <taxon>Sordariomycetes</taxon>
        <taxon>Hypocreomycetidae</taxon>
        <taxon>Microascales</taxon>
        <taxon>Microascaceae</taxon>
        <taxon>Lomentospora</taxon>
    </lineage>
</organism>
<dbReference type="AlphaFoldDB" id="A0A2N3NKY4"/>
<keyword evidence="3" id="KW-0269">Exonuclease</keyword>
<dbReference type="GO" id="GO:0003684">
    <property type="term" value="F:damaged DNA binding"/>
    <property type="evidence" value="ECO:0007669"/>
    <property type="project" value="TreeGrafter"/>
</dbReference>
<reference evidence="5 6" key="1">
    <citation type="journal article" date="2017" name="G3 (Bethesda)">
        <title>First Draft Genome Sequence of the Pathogenic Fungus Lomentospora prolificans (Formerly Scedosporium prolificans).</title>
        <authorList>
            <person name="Luo R."/>
            <person name="Zimin A."/>
            <person name="Workman R."/>
            <person name="Fan Y."/>
            <person name="Pertea G."/>
            <person name="Grossman N."/>
            <person name="Wear M.P."/>
            <person name="Jia B."/>
            <person name="Miller H."/>
            <person name="Casadevall A."/>
            <person name="Timp W."/>
            <person name="Zhang S.X."/>
            <person name="Salzberg S.L."/>
        </authorList>
    </citation>
    <scope>NUCLEOTIDE SEQUENCE [LARGE SCALE GENOMIC DNA]</scope>
    <source>
        <strain evidence="5 6">JHH-5317</strain>
    </source>
</reference>
<sequence>MSTFDGIVSEFPDIRVDFFRYNPNHPRPLACFLSHVHSDHLAGLETLKAPFVYCSAATREILLRLERYPCRINYAKGVLEARVQTYKHLKTLLKPLPLETPTELELKPGVTVRVTLFDSNHCPGAVMFLFENETVAVLYTGDLRSEPWFVNAISRNPNLVEYTSGIRTLDKIYLDTSFTRSVPFQTKAEGIVQLLRAVSKYPEDTIFHLQAWTFGYEDVWIALSKALKSKIHVDDYKMRIYSSLTPRFPESGRPGPPLHLSTEAAALTGFVCGNTPHAGCLTRDVNVRLHSCEKGNYCEVIQNSPVVWICPVVATLPDGADLIEMGVGGGGDDLEREAELEHLTPEEMDGLMKIIVEDEDISIEVQDRIREILLNKTFDGRSLSLDLDMSAFGTRNEVNLKRAVESISRMPQLGKAERLCPSSVTQGLPTRIRFPYARHSSYPELCHFVETFKPRDVWPCTVNPQEWLKEERSIRSLFGQHCIGNNFEHDARMEALKHHHLGPYTQSESQRSQTRESQQMVGSELNATNQSLEDFQGSSRLDGDSMTKPIEISDDSSTRDISQRSGAALRKRDFEAYSHPPEATQEVTESPSFYEASDSNGSPAAPSRVRIDAYNAMVRNLLGDGSEGWEDIGLISTTHHHTHAETELGDGR</sequence>
<evidence type="ECO:0000313" key="5">
    <source>
        <dbReference type="EMBL" id="PKS13051.1"/>
    </source>
</evidence>
<name>A0A2N3NKY4_9PEZI</name>
<evidence type="ECO:0000256" key="2">
    <source>
        <dbReference type="ARBA" id="ARBA00022801"/>
    </source>
</evidence>
<dbReference type="OrthoDB" id="5561659at2759"/>
<dbReference type="InParanoid" id="A0A2N3NKY4"/>
<dbReference type="VEuPathDB" id="FungiDB:jhhlp_000392"/>
<comment type="caution">
    <text evidence="5">The sequence shown here is derived from an EMBL/GenBank/DDBJ whole genome shotgun (WGS) entry which is preliminary data.</text>
</comment>
<dbReference type="PANTHER" id="PTHR23240:SF8">
    <property type="entry name" value="PROTEIN ARTEMIS"/>
    <property type="match status" value="1"/>
</dbReference>
<dbReference type="GO" id="GO:0006303">
    <property type="term" value="P:double-strand break repair via nonhomologous end joining"/>
    <property type="evidence" value="ECO:0007669"/>
    <property type="project" value="TreeGrafter"/>
</dbReference>
<evidence type="ECO:0000256" key="1">
    <source>
        <dbReference type="ARBA" id="ARBA00022722"/>
    </source>
</evidence>
<dbReference type="EMBL" id="NLAX01000002">
    <property type="protein sequence ID" value="PKS13051.1"/>
    <property type="molecule type" value="Genomic_DNA"/>
</dbReference>
<dbReference type="Proteomes" id="UP000233524">
    <property type="component" value="Unassembled WGS sequence"/>
</dbReference>
<feature type="compositionally biased region" description="Polar residues" evidence="4">
    <location>
        <begin position="525"/>
        <end position="539"/>
    </location>
</feature>
<keyword evidence="1" id="KW-0540">Nuclease</keyword>
<dbReference type="Pfam" id="PF23023">
    <property type="entry name" value="Anti-Pycsar_Apyc1"/>
    <property type="match status" value="1"/>
</dbReference>
<feature type="region of interest" description="Disordered" evidence="4">
    <location>
        <begin position="503"/>
        <end position="606"/>
    </location>
</feature>
<dbReference type="GO" id="GO:0036297">
    <property type="term" value="P:interstrand cross-link repair"/>
    <property type="evidence" value="ECO:0007669"/>
    <property type="project" value="TreeGrafter"/>
</dbReference>
<dbReference type="Gene3D" id="3.60.15.10">
    <property type="entry name" value="Ribonuclease Z/Hydroxyacylglutathione hydrolase-like"/>
    <property type="match status" value="1"/>
</dbReference>
<evidence type="ECO:0000256" key="4">
    <source>
        <dbReference type="SAM" id="MobiDB-lite"/>
    </source>
</evidence>
<dbReference type="InterPro" id="IPR036866">
    <property type="entry name" value="RibonucZ/Hydroxyglut_hydro"/>
</dbReference>
<keyword evidence="2" id="KW-0378">Hydrolase</keyword>
<dbReference type="SUPFAM" id="SSF56281">
    <property type="entry name" value="Metallo-hydrolase/oxidoreductase"/>
    <property type="match status" value="1"/>
</dbReference>
<feature type="compositionally biased region" description="Polar residues" evidence="4">
    <location>
        <begin position="585"/>
        <end position="602"/>
    </location>
</feature>
<gene>
    <name evidence="5" type="ORF">jhhlp_000392</name>
</gene>
<proteinExistence type="predicted"/>
<evidence type="ECO:0000313" key="6">
    <source>
        <dbReference type="Proteomes" id="UP000233524"/>
    </source>
</evidence>
<evidence type="ECO:0000256" key="3">
    <source>
        <dbReference type="ARBA" id="ARBA00022839"/>
    </source>
</evidence>
<dbReference type="PANTHER" id="PTHR23240">
    <property type="entry name" value="DNA CROSS-LINK REPAIR PROTEIN PSO2/SNM1-RELATED"/>
    <property type="match status" value="1"/>
</dbReference>
<dbReference type="GO" id="GO:0000723">
    <property type="term" value="P:telomere maintenance"/>
    <property type="evidence" value="ECO:0007669"/>
    <property type="project" value="TreeGrafter"/>
</dbReference>
<keyword evidence="6" id="KW-1185">Reference proteome</keyword>
<feature type="compositionally biased region" description="Low complexity" evidence="4">
    <location>
        <begin position="505"/>
        <end position="519"/>
    </location>
</feature>
<accession>A0A2N3NKY4</accession>